<dbReference type="EMBL" id="KQ243986">
    <property type="protein sequence ID" value="KNC74912.1"/>
    <property type="molecule type" value="Genomic_DNA"/>
</dbReference>
<dbReference type="Proteomes" id="UP000054560">
    <property type="component" value="Unassembled WGS sequence"/>
</dbReference>
<dbReference type="GeneID" id="25913055"/>
<evidence type="ECO:0000256" key="1">
    <source>
        <dbReference type="SAM" id="MobiDB-lite"/>
    </source>
</evidence>
<feature type="non-terminal residue" evidence="2">
    <location>
        <position position="1"/>
    </location>
</feature>
<feature type="region of interest" description="Disordered" evidence="1">
    <location>
        <begin position="1"/>
        <end position="33"/>
    </location>
</feature>
<proteinExistence type="predicted"/>
<dbReference type="RefSeq" id="XP_014148814.1">
    <property type="nucleotide sequence ID" value="XM_014293339.1"/>
</dbReference>
<evidence type="ECO:0000313" key="3">
    <source>
        <dbReference type="Proteomes" id="UP000054560"/>
    </source>
</evidence>
<accession>A0A0L0FDR0</accession>
<gene>
    <name evidence="2" type="ORF">SARC_12551</name>
</gene>
<sequence>SRRQQHLSLEQRERDDIHQRGFRRRTQERVDTGGDLSVNLETEHQTNRTILQRTLAAQQQRDG</sequence>
<feature type="compositionally biased region" description="Basic and acidic residues" evidence="1">
    <location>
        <begin position="9"/>
        <end position="32"/>
    </location>
</feature>
<dbReference type="AlphaFoldDB" id="A0A0L0FDR0"/>
<keyword evidence="3" id="KW-1185">Reference proteome</keyword>
<organism evidence="2 3">
    <name type="scientific">Sphaeroforma arctica JP610</name>
    <dbReference type="NCBI Taxonomy" id="667725"/>
    <lineage>
        <taxon>Eukaryota</taxon>
        <taxon>Ichthyosporea</taxon>
        <taxon>Ichthyophonida</taxon>
        <taxon>Sphaeroforma</taxon>
    </lineage>
</organism>
<protein>
    <submittedName>
        <fullName evidence="2">Uncharacterized protein</fullName>
    </submittedName>
</protein>
<name>A0A0L0FDR0_9EUKA</name>
<evidence type="ECO:0000313" key="2">
    <source>
        <dbReference type="EMBL" id="KNC74912.1"/>
    </source>
</evidence>
<reference evidence="2 3" key="1">
    <citation type="submission" date="2011-02" db="EMBL/GenBank/DDBJ databases">
        <title>The Genome Sequence of Sphaeroforma arctica JP610.</title>
        <authorList>
            <consortium name="The Broad Institute Genome Sequencing Platform"/>
            <person name="Russ C."/>
            <person name="Cuomo C."/>
            <person name="Young S.K."/>
            <person name="Zeng Q."/>
            <person name="Gargeya S."/>
            <person name="Alvarado L."/>
            <person name="Berlin A."/>
            <person name="Chapman S.B."/>
            <person name="Chen Z."/>
            <person name="Freedman E."/>
            <person name="Gellesch M."/>
            <person name="Goldberg J."/>
            <person name="Griggs A."/>
            <person name="Gujja S."/>
            <person name="Heilman E."/>
            <person name="Heiman D."/>
            <person name="Howarth C."/>
            <person name="Mehta T."/>
            <person name="Neiman D."/>
            <person name="Pearson M."/>
            <person name="Roberts A."/>
            <person name="Saif S."/>
            <person name="Shea T."/>
            <person name="Shenoy N."/>
            <person name="Sisk P."/>
            <person name="Stolte C."/>
            <person name="Sykes S."/>
            <person name="White J."/>
            <person name="Yandava C."/>
            <person name="Burger G."/>
            <person name="Gray M.W."/>
            <person name="Holland P.W.H."/>
            <person name="King N."/>
            <person name="Lang F.B.F."/>
            <person name="Roger A.J."/>
            <person name="Ruiz-Trillo I."/>
            <person name="Haas B."/>
            <person name="Nusbaum C."/>
            <person name="Birren B."/>
        </authorList>
    </citation>
    <scope>NUCLEOTIDE SEQUENCE [LARGE SCALE GENOMIC DNA]</scope>
    <source>
        <strain evidence="2 3">JP610</strain>
    </source>
</reference>